<sequence>MCLDSLACQSEEVMSKDRNPQKFLSQSSLVQGGDITQSKSVINSQCDH</sequence>
<feature type="non-terminal residue" evidence="1">
    <location>
        <position position="48"/>
    </location>
</feature>
<feature type="non-terminal residue" evidence="1">
    <location>
        <position position="1"/>
    </location>
</feature>
<evidence type="ECO:0000313" key="1">
    <source>
        <dbReference type="EMBL" id="CAG8702724.1"/>
    </source>
</evidence>
<reference evidence="1" key="1">
    <citation type="submission" date="2021-06" db="EMBL/GenBank/DDBJ databases">
        <authorList>
            <person name="Kallberg Y."/>
            <person name="Tangrot J."/>
            <person name="Rosling A."/>
        </authorList>
    </citation>
    <scope>NUCLEOTIDE SEQUENCE</scope>
    <source>
        <strain evidence="1">CL356</strain>
    </source>
</reference>
<dbReference type="EMBL" id="CAJVPT010032821">
    <property type="protein sequence ID" value="CAG8702724.1"/>
    <property type="molecule type" value="Genomic_DNA"/>
</dbReference>
<accession>A0ACA9PBY6</accession>
<evidence type="ECO:0000313" key="2">
    <source>
        <dbReference type="Proteomes" id="UP000789525"/>
    </source>
</evidence>
<dbReference type="Proteomes" id="UP000789525">
    <property type="component" value="Unassembled WGS sequence"/>
</dbReference>
<protein>
    <submittedName>
        <fullName evidence="1">10727_t:CDS:1</fullName>
    </submittedName>
</protein>
<proteinExistence type="predicted"/>
<gene>
    <name evidence="1" type="ORF">ACOLOM_LOCUS10321</name>
</gene>
<comment type="caution">
    <text evidence="1">The sequence shown here is derived from an EMBL/GenBank/DDBJ whole genome shotgun (WGS) entry which is preliminary data.</text>
</comment>
<name>A0ACA9PBY6_9GLOM</name>
<organism evidence="1 2">
    <name type="scientific">Acaulospora colombiana</name>
    <dbReference type="NCBI Taxonomy" id="27376"/>
    <lineage>
        <taxon>Eukaryota</taxon>
        <taxon>Fungi</taxon>
        <taxon>Fungi incertae sedis</taxon>
        <taxon>Mucoromycota</taxon>
        <taxon>Glomeromycotina</taxon>
        <taxon>Glomeromycetes</taxon>
        <taxon>Diversisporales</taxon>
        <taxon>Acaulosporaceae</taxon>
        <taxon>Acaulospora</taxon>
    </lineage>
</organism>
<keyword evidence="2" id="KW-1185">Reference proteome</keyword>